<accession>A0A4Q5LV21</accession>
<organism evidence="1 2">
    <name type="scientific">Emticicia agri</name>
    <dbReference type="NCBI Taxonomy" id="2492393"/>
    <lineage>
        <taxon>Bacteria</taxon>
        <taxon>Pseudomonadati</taxon>
        <taxon>Bacteroidota</taxon>
        <taxon>Cytophagia</taxon>
        <taxon>Cytophagales</taxon>
        <taxon>Leadbetterellaceae</taxon>
        <taxon>Emticicia</taxon>
    </lineage>
</organism>
<proteinExistence type="predicted"/>
<name>A0A4Q5LV21_9BACT</name>
<gene>
    <name evidence="1" type="ORF">EWM59_22480</name>
</gene>
<protein>
    <recommendedName>
        <fullName evidence="3">Adhesin domain-containing protein</fullName>
    </recommendedName>
</protein>
<evidence type="ECO:0008006" key="3">
    <source>
        <dbReference type="Google" id="ProtNLM"/>
    </source>
</evidence>
<evidence type="ECO:0000313" key="1">
    <source>
        <dbReference type="EMBL" id="RYU93347.1"/>
    </source>
</evidence>
<dbReference type="Proteomes" id="UP000293162">
    <property type="component" value="Unassembled WGS sequence"/>
</dbReference>
<keyword evidence="2" id="KW-1185">Reference proteome</keyword>
<dbReference type="RefSeq" id="WP_130023504.1">
    <property type="nucleotide sequence ID" value="NZ_SEWF01000047.1"/>
</dbReference>
<dbReference type="AlphaFoldDB" id="A0A4Q5LV21"/>
<dbReference type="OrthoDB" id="1115882at2"/>
<evidence type="ECO:0000313" key="2">
    <source>
        <dbReference type="Proteomes" id="UP000293162"/>
    </source>
</evidence>
<dbReference type="EMBL" id="SEWF01000047">
    <property type="protein sequence ID" value="RYU93347.1"/>
    <property type="molecule type" value="Genomic_DNA"/>
</dbReference>
<comment type="caution">
    <text evidence="1">The sequence shown here is derived from an EMBL/GenBank/DDBJ whole genome shotgun (WGS) entry which is preliminary data.</text>
</comment>
<reference evidence="1 2" key="1">
    <citation type="submission" date="2019-02" db="EMBL/GenBank/DDBJ databases">
        <title>Bacterial novel species Emticicia sp. 17J42-9 isolated from soil.</title>
        <authorList>
            <person name="Jung H.-Y."/>
        </authorList>
    </citation>
    <scope>NUCLEOTIDE SEQUENCE [LARGE SCALE GENOMIC DNA]</scope>
    <source>
        <strain evidence="1 2">17J42-9</strain>
    </source>
</reference>
<sequence>MKKLITLLLLLGLCYSFTYAQKIIEKRMPFAANQSVDLNLKFADNIKVQYWDKAEVYVKIAVEVNGGRLNDAFTVDTKSNSEEIRIKTDFDEEMIKKGRPEDCPETKDGHRSSWSRNGDSYYVCSTINYEVYLPKKAEVSLETINGNIWISSINSTLKAKTISGFVEVNWPKGKGGNLGMKTVTGEVYSDLDIAFKNKKQKNPIVGYLLEGTVYGGGPEVRLESISNNVYVRNKN</sequence>